<reference evidence="1" key="1">
    <citation type="submission" date="2014-11" db="EMBL/GenBank/DDBJ databases">
        <authorList>
            <person name="Otto D Thomas"/>
            <person name="Naeem Raeece"/>
        </authorList>
    </citation>
    <scope>NUCLEOTIDE SEQUENCE</scope>
</reference>
<gene>
    <name evidence="1" type="ORF">Cvel_21176</name>
</gene>
<protein>
    <submittedName>
        <fullName evidence="1">Uncharacterized protein</fullName>
    </submittedName>
</protein>
<name>A0A0G4GCM7_9ALVE</name>
<proteinExistence type="predicted"/>
<accession>A0A0G4GCM7</accession>
<organism evidence="1">
    <name type="scientific">Chromera velia CCMP2878</name>
    <dbReference type="NCBI Taxonomy" id="1169474"/>
    <lineage>
        <taxon>Eukaryota</taxon>
        <taxon>Sar</taxon>
        <taxon>Alveolata</taxon>
        <taxon>Colpodellida</taxon>
        <taxon>Chromeraceae</taxon>
        <taxon>Chromera</taxon>
    </lineage>
</organism>
<dbReference type="AlphaFoldDB" id="A0A0G4GCM7"/>
<dbReference type="EMBL" id="CDMZ01001065">
    <property type="protein sequence ID" value="CEM26551.1"/>
    <property type="molecule type" value="Genomic_DNA"/>
</dbReference>
<dbReference type="VEuPathDB" id="CryptoDB:Cvel_21176"/>
<sequence length="88" mass="9880">MDWPPLSQDVSEALEEILQESAKKRPPNVLRVAADKFAEKSGLDIRKFEEEFEKCRQIKQTVPTSDKFPPVVVPETGVSVTQPTAILD</sequence>
<evidence type="ECO:0000313" key="1">
    <source>
        <dbReference type="EMBL" id="CEM26551.1"/>
    </source>
</evidence>